<evidence type="ECO:0000256" key="1">
    <source>
        <dbReference type="SAM" id="SignalP"/>
    </source>
</evidence>
<sequence>MRASLAQCVIPLWRGILYILSCSYCLPSVPADSGLCMLFMAPSFIEVGMSEHVRSFLASIDSTYRYNMPAQRMDSSTMLIEYCSTMPSANFSVHSLYFIFGSNTYLLEDHFYFYINTLFFSYTHIYSSLLAGHLVNCPV</sequence>
<dbReference type="Proteomes" id="UP000005622">
    <property type="component" value="Unassembled WGS sequence"/>
</dbReference>
<dbReference type="HOGENOM" id="CLU_1845627_0_0_1"/>
<name>H8ZGB6_NEMA1</name>
<reference evidence="2" key="1">
    <citation type="submission" date="2011-03" db="EMBL/GenBank/DDBJ databases">
        <title>The Genome Sequence of Nematocida sp1 strain ERTm2.</title>
        <authorList>
            <consortium name="The Broad Institute Genome Sequencing Platform"/>
            <consortium name="The Broad Institute Genome Sequencing Center for Infectious Disease"/>
            <person name="Cuomo C."/>
            <person name="Troemel E."/>
            <person name="Young S.K."/>
            <person name="Zeng Q."/>
            <person name="Gargeya S."/>
            <person name="Fitzgerald M."/>
            <person name="Haas B."/>
            <person name="Abouelleil A."/>
            <person name="Alvarado L."/>
            <person name="Arachchi H.M."/>
            <person name="Berlin A."/>
            <person name="Brown A."/>
            <person name="Chapman S.B."/>
            <person name="Chen Z."/>
            <person name="Dunbar C."/>
            <person name="Freedman E."/>
            <person name="Gearin G."/>
            <person name="Gellesch M."/>
            <person name="Goldberg J."/>
            <person name="Griggs A."/>
            <person name="Gujja S."/>
            <person name="Heilman E.R."/>
            <person name="Heiman D."/>
            <person name="Howarth C."/>
            <person name="Larson L."/>
            <person name="Lui A."/>
            <person name="MacDonald P.J.P."/>
            <person name="Mehta T."/>
            <person name="Montmayeur A."/>
            <person name="Murphy C."/>
            <person name="Neiman D."/>
            <person name="Pearson M."/>
            <person name="Priest M."/>
            <person name="Roberts A."/>
            <person name="Saif S."/>
            <person name="Shea T."/>
            <person name="Shenoy N."/>
            <person name="Sisk P."/>
            <person name="Stolte C."/>
            <person name="Sykes S."/>
            <person name="White J."/>
            <person name="Yandava C."/>
            <person name="Wortman J."/>
            <person name="Nusbaum C."/>
            <person name="Birren B."/>
        </authorList>
    </citation>
    <scope>NUCLEOTIDE SEQUENCE</scope>
    <source>
        <strain evidence="2">ERTm2</strain>
    </source>
</reference>
<feature type="signal peptide" evidence="1">
    <location>
        <begin position="1"/>
        <end position="31"/>
    </location>
</feature>
<accession>H8ZGB6</accession>
<proteinExistence type="predicted"/>
<dbReference type="EMBL" id="JH604650">
    <property type="protein sequence ID" value="EHY64315.1"/>
    <property type="molecule type" value="Genomic_DNA"/>
</dbReference>
<protein>
    <submittedName>
        <fullName evidence="2">Uncharacterized protein</fullName>
    </submittedName>
</protein>
<evidence type="ECO:0000313" key="2">
    <source>
        <dbReference type="EMBL" id="EHY64315.1"/>
    </source>
</evidence>
<organism evidence="2">
    <name type="scientific">Nematocida ausubeli (strain ATCC PRA-371 / ERTm2)</name>
    <name type="common">Nematode killer fungus</name>
    <dbReference type="NCBI Taxonomy" id="1913371"/>
    <lineage>
        <taxon>Eukaryota</taxon>
        <taxon>Fungi</taxon>
        <taxon>Fungi incertae sedis</taxon>
        <taxon>Microsporidia</taxon>
        <taxon>Nematocida</taxon>
    </lineage>
</organism>
<gene>
    <name evidence="2" type="ORF">NERG_02637</name>
</gene>
<keyword evidence="1" id="KW-0732">Signal</keyword>
<dbReference type="AlphaFoldDB" id="H8ZGB6"/>
<feature type="chain" id="PRO_5003617862" evidence="1">
    <location>
        <begin position="32"/>
        <end position="139"/>
    </location>
</feature>